<evidence type="ECO:0000313" key="3">
    <source>
        <dbReference type="Proteomes" id="UP000257109"/>
    </source>
</evidence>
<evidence type="ECO:0000313" key="2">
    <source>
        <dbReference type="EMBL" id="RDX65991.1"/>
    </source>
</evidence>
<comment type="caution">
    <text evidence="2">The sequence shown here is derived from an EMBL/GenBank/DDBJ whole genome shotgun (WGS) entry which is preliminary data.</text>
</comment>
<dbReference type="OrthoDB" id="411615at2759"/>
<dbReference type="Proteomes" id="UP000257109">
    <property type="component" value="Unassembled WGS sequence"/>
</dbReference>
<dbReference type="STRING" id="157652.A0A371EIX7"/>
<protein>
    <submittedName>
        <fullName evidence="2">Copia protein</fullName>
    </submittedName>
</protein>
<sequence length="112" mass="13013">MGNIERYKTRLVAKNFTQKEDINKKETFSPISSTDSFRTIMTLVTHFNVELHQMDVKIVFLNGDIDETIYIMQLKNFVSNESKNSSLASNRLPVNDITNFIKSLRHVVSRQM</sequence>
<dbReference type="AlphaFoldDB" id="A0A371EIX7"/>
<dbReference type="InterPro" id="IPR013103">
    <property type="entry name" value="RVT_2"/>
</dbReference>
<organism evidence="2 3">
    <name type="scientific">Mucuna pruriens</name>
    <name type="common">Velvet bean</name>
    <name type="synonym">Dolichos pruriens</name>
    <dbReference type="NCBI Taxonomy" id="157652"/>
    <lineage>
        <taxon>Eukaryota</taxon>
        <taxon>Viridiplantae</taxon>
        <taxon>Streptophyta</taxon>
        <taxon>Embryophyta</taxon>
        <taxon>Tracheophyta</taxon>
        <taxon>Spermatophyta</taxon>
        <taxon>Magnoliopsida</taxon>
        <taxon>eudicotyledons</taxon>
        <taxon>Gunneridae</taxon>
        <taxon>Pentapetalae</taxon>
        <taxon>rosids</taxon>
        <taxon>fabids</taxon>
        <taxon>Fabales</taxon>
        <taxon>Fabaceae</taxon>
        <taxon>Papilionoideae</taxon>
        <taxon>50 kb inversion clade</taxon>
        <taxon>NPAAA clade</taxon>
        <taxon>indigoferoid/millettioid clade</taxon>
        <taxon>Phaseoleae</taxon>
        <taxon>Mucuna</taxon>
    </lineage>
</organism>
<keyword evidence="3" id="KW-1185">Reference proteome</keyword>
<name>A0A371EIX7_MUCPR</name>
<dbReference type="Pfam" id="PF07727">
    <property type="entry name" value="RVT_2"/>
    <property type="match status" value="1"/>
</dbReference>
<feature type="domain" description="Reverse transcriptase Ty1/copia-type" evidence="1">
    <location>
        <begin position="6"/>
        <end position="84"/>
    </location>
</feature>
<proteinExistence type="predicted"/>
<dbReference type="EMBL" id="QJKJ01013638">
    <property type="protein sequence ID" value="RDX65991.1"/>
    <property type="molecule type" value="Genomic_DNA"/>
</dbReference>
<reference evidence="2" key="1">
    <citation type="submission" date="2018-05" db="EMBL/GenBank/DDBJ databases">
        <title>Draft genome of Mucuna pruriens seed.</title>
        <authorList>
            <person name="Nnadi N.E."/>
            <person name="Vos R."/>
            <person name="Hasami M.H."/>
            <person name="Devisetty U.K."/>
            <person name="Aguiy J.C."/>
        </authorList>
    </citation>
    <scope>NUCLEOTIDE SEQUENCE [LARGE SCALE GENOMIC DNA]</scope>
    <source>
        <strain evidence="2">JCA_2017</strain>
    </source>
</reference>
<accession>A0A371EIX7</accession>
<evidence type="ECO:0000259" key="1">
    <source>
        <dbReference type="Pfam" id="PF07727"/>
    </source>
</evidence>
<gene>
    <name evidence="2" type="primary">GIP</name>
    <name evidence="2" type="ORF">CR513_55294</name>
</gene>
<feature type="non-terminal residue" evidence="2">
    <location>
        <position position="1"/>
    </location>
</feature>